<reference evidence="1 2" key="1">
    <citation type="journal article" date="2024" name="bioRxiv">
        <title>A reference genome for Trichogramma kaykai: A tiny desert-dwelling parasitoid wasp with competing sex-ratio distorters.</title>
        <authorList>
            <person name="Culotta J."/>
            <person name="Lindsey A.R."/>
        </authorList>
    </citation>
    <scope>NUCLEOTIDE SEQUENCE [LARGE SCALE GENOMIC DNA]</scope>
    <source>
        <strain evidence="1 2">KSX58</strain>
    </source>
</reference>
<comment type="caution">
    <text evidence="1">The sequence shown here is derived from an EMBL/GenBank/DDBJ whole genome shotgun (WGS) entry which is preliminary data.</text>
</comment>
<proteinExistence type="predicted"/>
<gene>
    <name evidence="1" type="ORF">TKK_003110</name>
</gene>
<organism evidence="1 2">
    <name type="scientific">Trichogramma kaykai</name>
    <dbReference type="NCBI Taxonomy" id="54128"/>
    <lineage>
        <taxon>Eukaryota</taxon>
        <taxon>Metazoa</taxon>
        <taxon>Ecdysozoa</taxon>
        <taxon>Arthropoda</taxon>
        <taxon>Hexapoda</taxon>
        <taxon>Insecta</taxon>
        <taxon>Pterygota</taxon>
        <taxon>Neoptera</taxon>
        <taxon>Endopterygota</taxon>
        <taxon>Hymenoptera</taxon>
        <taxon>Apocrita</taxon>
        <taxon>Proctotrupomorpha</taxon>
        <taxon>Chalcidoidea</taxon>
        <taxon>Trichogrammatidae</taxon>
        <taxon>Trichogramma</taxon>
    </lineage>
</organism>
<protein>
    <submittedName>
        <fullName evidence="1">Uncharacterized protein</fullName>
    </submittedName>
</protein>
<sequence>MLRSNNCNFKSKIISLSSVKWKAVKKQVKKELNNVNDDYIFDLMDSGKAKNFDTFPVYKSIANHRNENMMLQEKLDKKIFIDFDKPFKCNICHNSNGHKSILKRNIKGLHNRTHRRRKSVEEANSYELRSSRRRVSNYTRAPDEVQLTCSLRFCPRSILYKASIMLLFNFRGLYFEKSII</sequence>
<name>A0ABD2XFB7_9HYME</name>
<dbReference type="Proteomes" id="UP001627154">
    <property type="component" value="Unassembled WGS sequence"/>
</dbReference>
<dbReference type="EMBL" id="JBJJXI010000026">
    <property type="protein sequence ID" value="KAL3404122.1"/>
    <property type="molecule type" value="Genomic_DNA"/>
</dbReference>
<dbReference type="AlphaFoldDB" id="A0ABD2XFB7"/>
<keyword evidence="2" id="KW-1185">Reference proteome</keyword>
<evidence type="ECO:0000313" key="1">
    <source>
        <dbReference type="EMBL" id="KAL3404122.1"/>
    </source>
</evidence>
<accession>A0ABD2XFB7</accession>
<evidence type="ECO:0000313" key="2">
    <source>
        <dbReference type="Proteomes" id="UP001627154"/>
    </source>
</evidence>